<keyword evidence="2" id="KW-0560">Oxidoreductase</keyword>
<evidence type="ECO:0000256" key="2">
    <source>
        <dbReference type="ARBA" id="ARBA00023002"/>
    </source>
</evidence>
<dbReference type="InterPro" id="IPR006076">
    <property type="entry name" value="FAD-dep_OxRdtase"/>
</dbReference>
<proteinExistence type="inferred from homology"/>
<dbReference type="OrthoDB" id="18526at2"/>
<dbReference type="PANTHER" id="PTHR13847">
    <property type="entry name" value="SARCOSINE DEHYDROGENASE-RELATED"/>
    <property type="match status" value="1"/>
</dbReference>
<dbReference type="Proteomes" id="UP000463961">
    <property type="component" value="Chromosome"/>
</dbReference>
<dbReference type="Pfam" id="PF01266">
    <property type="entry name" value="DAO"/>
    <property type="match status" value="1"/>
</dbReference>
<comment type="similarity">
    <text evidence="1">Belongs to the DadA oxidoreductase family.</text>
</comment>
<dbReference type="GO" id="GO:0055130">
    <property type="term" value="P:D-alanine catabolic process"/>
    <property type="evidence" value="ECO:0007669"/>
    <property type="project" value="TreeGrafter"/>
</dbReference>
<evidence type="ECO:0000313" key="4">
    <source>
        <dbReference type="Proteomes" id="UP000463961"/>
    </source>
</evidence>
<dbReference type="GO" id="GO:0008718">
    <property type="term" value="F:D-amino-acid dehydrogenase activity"/>
    <property type="evidence" value="ECO:0007669"/>
    <property type="project" value="TreeGrafter"/>
</dbReference>
<dbReference type="PANTHER" id="PTHR13847:SF280">
    <property type="entry name" value="D-AMINO ACID DEHYDROGENASE"/>
    <property type="match status" value="1"/>
</dbReference>
<gene>
    <name evidence="3" type="primary">dadA</name>
    <name evidence="3" type="ORF">ICHIAU1_04690</name>
</gene>
<dbReference type="Gene3D" id="3.50.50.60">
    <property type="entry name" value="FAD/NAD(P)-binding domain"/>
    <property type="match status" value="2"/>
</dbReference>
<dbReference type="SUPFAM" id="SSF51905">
    <property type="entry name" value="FAD/NAD(P)-binding domain"/>
    <property type="match status" value="1"/>
</dbReference>
<dbReference type="AlphaFoldDB" id="A0A679I7V6"/>
<keyword evidence="4" id="KW-1185">Reference proteome</keyword>
<sequence>MKVIVIGAGVVGTTTAWYLAAAGHDVTVIDRQPGVGQETSFANGGQISVSHAEPWANPQAIGKILRWLGKEDAPLLFRWRLDPELFRWGLRFLSECKASRTKANIRAIVNLAIDSRACLQQLRVETGIAYDQQTRGILHFYTDAQEYKAAAMAADLMRDFGLDRHPVDAAACIRIEPALSDARATIVGGHFTPSDESGDAHKFTRHLAELAKARGVHFQIGTPVLRLRGSAATIESVELYNGQRLQADAYVVACGSFSNALLSPLGLGLPIYPAKGYSATFTLADGENFAPTVSLTDDGRKIVFSRLGNRLRVAGTAEMNGYGMGLNPVRCAAITERTHQLFPHLRTVGEPEYWTGLRPATPSNVPIIGRAKPSNLYLNTGHGTLGWTMACGSGKALADMMSGRRPETDFPFLYRY</sequence>
<evidence type="ECO:0000313" key="3">
    <source>
        <dbReference type="EMBL" id="BBU68186.1"/>
    </source>
</evidence>
<accession>A0A679I7V6</accession>
<dbReference type="InterPro" id="IPR036188">
    <property type="entry name" value="FAD/NAD-bd_sf"/>
</dbReference>
<dbReference type="GO" id="GO:0005886">
    <property type="term" value="C:plasma membrane"/>
    <property type="evidence" value="ECO:0007669"/>
    <property type="project" value="TreeGrafter"/>
</dbReference>
<dbReference type="EMBL" id="AP022345">
    <property type="protein sequence ID" value="BBU68186.1"/>
    <property type="molecule type" value="Genomic_DNA"/>
</dbReference>
<dbReference type="SUPFAM" id="SSF54373">
    <property type="entry name" value="FAD-linked reductases, C-terminal domain"/>
    <property type="match status" value="1"/>
</dbReference>
<dbReference type="GO" id="GO:0005737">
    <property type="term" value="C:cytoplasm"/>
    <property type="evidence" value="ECO:0007669"/>
    <property type="project" value="TreeGrafter"/>
</dbReference>
<organism evidence="3 4">
    <name type="scientific">Fluviibacter phosphoraccumulans</name>
    <dbReference type="NCBI Taxonomy" id="1751046"/>
    <lineage>
        <taxon>Bacteria</taxon>
        <taxon>Pseudomonadati</taxon>
        <taxon>Pseudomonadota</taxon>
        <taxon>Betaproteobacteria</taxon>
        <taxon>Rhodocyclales</taxon>
        <taxon>Fluviibacteraceae</taxon>
        <taxon>Fluviibacter</taxon>
    </lineage>
</organism>
<evidence type="ECO:0000256" key="1">
    <source>
        <dbReference type="ARBA" id="ARBA00009410"/>
    </source>
</evidence>
<dbReference type="NCBIfam" id="NF001933">
    <property type="entry name" value="PRK00711.1"/>
    <property type="match status" value="1"/>
</dbReference>
<dbReference type="Gene3D" id="3.30.9.10">
    <property type="entry name" value="D-Amino Acid Oxidase, subunit A, domain 2"/>
    <property type="match status" value="1"/>
</dbReference>
<reference evidence="4" key="1">
    <citation type="submission" date="2020-01" db="EMBL/GenBank/DDBJ databases">
        <title>Phosphoaccumulans saitamaens gen. nov., sp. nov., a polyphosphate accumulating bacterium isolated from surface river water.</title>
        <authorList>
            <person name="Watanabe K."/>
            <person name="Suda W."/>
        </authorList>
    </citation>
    <scope>NUCLEOTIDE SEQUENCE [LARGE SCALE GENOMIC DNA]</scope>
    <source>
        <strain evidence="4">ICHIAU1</strain>
    </source>
</reference>
<name>A0A679I7V6_9RHOO</name>
<dbReference type="RefSeq" id="WP_162048880.1">
    <property type="nucleotide sequence ID" value="NZ_AP019011.1"/>
</dbReference>
<protein>
    <submittedName>
        <fullName evidence="3">D-amino acid dehydrogenase small subunit</fullName>
    </submittedName>
</protein>